<keyword evidence="2" id="KW-1185">Reference proteome</keyword>
<reference evidence="2" key="1">
    <citation type="journal article" date="2020" name="Nat. Commun.">
        <title>Genome assembly of wild tea tree DASZ reveals pedigree and selection history of tea varieties.</title>
        <authorList>
            <person name="Zhang W."/>
            <person name="Zhang Y."/>
            <person name="Qiu H."/>
            <person name="Guo Y."/>
            <person name="Wan H."/>
            <person name="Zhang X."/>
            <person name="Scossa F."/>
            <person name="Alseekh S."/>
            <person name="Zhang Q."/>
            <person name="Wang P."/>
            <person name="Xu L."/>
            <person name="Schmidt M.H."/>
            <person name="Jia X."/>
            <person name="Li D."/>
            <person name="Zhu A."/>
            <person name="Guo F."/>
            <person name="Chen W."/>
            <person name="Ni D."/>
            <person name="Usadel B."/>
            <person name="Fernie A.R."/>
            <person name="Wen W."/>
        </authorList>
    </citation>
    <scope>NUCLEOTIDE SEQUENCE [LARGE SCALE GENOMIC DNA]</scope>
    <source>
        <strain evidence="2">cv. G240</strain>
    </source>
</reference>
<dbReference type="Proteomes" id="UP000593564">
    <property type="component" value="Unassembled WGS sequence"/>
</dbReference>
<protein>
    <submittedName>
        <fullName evidence="1">Uncharacterized protein</fullName>
    </submittedName>
</protein>
<sequence length="59" mass="6596">MPLMKPTKPCSSMTLCICCLHCWQLFPVRPARLSSTKFRTSISDEGYWCLVADGEAIDG</sequence>
<dbReference type="EMBL" id="JACBKZ010000011">
    <property type="protein sequence ID" value="KAF5939183.1"/>
    <property type="molecule type" value="Genomic_DNA"/>
</dbReference>
<evidence type="ECO:0000313" key="1">
    <source>
        <dbReference type="EMBL" id="KAF5939183.1"/>
    </source>
</evidence>
<name>A0A7J7GEL0_CAMSI</name>
<reference evidence="1 2" key="2">
    <citation type="submission" date="2020-07" db="EMBL/GenBank/DDBJ databases">
        <title>Genome assembly of wild tea tree DASZ reveals pedigree and selection history of tea varieties.</title>
        <authorList>
            <person name="Zhang W."/>
        </authorList>
    </citation>
    <scope>NUCLEOTIDE SEQUENCE [LARGE SCALE GENOMIC DNA]</scope>
    <source>
        <strain evidence="2">cv. G240</strain>
        <tissue evidence="1">Leaf</tissue>
    </source>
</reference>
<proteinExistence type="predicted"/>
<comment type="caution">
    <text evidence="1">The sequence shown here is derived from an EMBL/GenBank/DDBJ whole genome shotgun (WGS) entry which is preliminary data.</text>
</comment>
<gene>
    <name evidence="1" type="ORF">HYC85_023442</name>
</gene>
<dbReference type="AlphaFoldDB" id="A0A7J7GEL0"/>
<accession>A0A7J7GEL0</accession>
<organism evidence="1 2">
    <name type="scientific">Camellia sinensis</name>
    <name type="common">Tea plant</name>
    <name type="synonym">Thea sinensis</name>
    <dbReference type="NCBI Taxonomy" id="4442"/>
    <lineage>
        <taxon>Eukaryota</taxon>
        <taxon>Viridiplantae</taxon>
        <taxon>Streptophyta</taxon>
        <taxon>Embryophyta</taxon>
        <taxon>Tracheophyta</taxon>
        <taxon>Spermatophyta</taxon>
        <taxon>Magnoliopsida</taxon>
        <taxon>eudicotyledons</taxon>
        <taxon>Gunneridae</taxon>
        <taxon>Pentapetalae</taxon>
        <taxon>asterids</taxon>
        <taxon>Ericales</taxon>
        <taxon>Theaceae</taxon>
        <taxon>Camellia</taxon>
    </lineage>
</organism>
<evidence type="ECO:0000313" key="2">
    <source>
        <dbReference type="Proteomes" id="UP000593564"/>
    </source>
</evidence>